<protein>
    <submittedName>
        <fullName evidence="10">Peptidase M16</fullName>
    </submittedName>
</protein>
<evidence type="ECO:0000259" key="9">
    <source>
        <dbReference type="SMART" id="SM01264"/>
    </source>
</evidence>
<comment type="similarity">
    <text evidence="2 8">Belongs to the peptidase M16 family.</text>
</comment>
<dbReference type="FunFam" id="3.30.830.10:FF:000011">
    <property type="entry name" value="Presequence protease, mitochondrial"/>
    <property type="match status" value="1"/>
</dbReference>
<dbReference type="InterPro" id="IPR011249">
    <property type="entry name" value="Metalloenz_LuxS/M16"/>
</dbReference>
<evidence type="ECO:0000256" key="5">
    <source>
        <dbReference type="ARBA" id="ARBA00022801"/>
    </source>
</evidence>
<gene>
    <name evidence="10" type="ORF">A7E75_03610</name>
</gene>
<dbReference type="AlphaFoldDB" id="A0A1L3GE27"/>
<evidence type="ECO:0000256" key="3">
    <source>
        <dbReference type="ARBA" id="ARBA00022670"/>
    </source>
</evidence>
<evidence type="ECO:0000256" key="1">
    <source>
        <dbReference type="ARBA" id="ARBA00001947"/>
    </source>
</evidence>
<dbReference type="InterPro" id="IPR013578">
    <property type="entry name" value="Peptidase_M16C_assoc"/>
</dbReference>
<accession>A0A1L3GE27</accession>
<keyword evidence="11" id="KW-1185">Reference proteome</keyword>
<organism evidence="10 11">
    <name type="scientific">Syntrophotalea acetylenica</name>
    <name type="common">Pelobacter acetylenicus</name>
    <dbReference type="NCBI Taxonomy" id="29542"/>
    <lineage>
        <taxon>Bacteria</taxon>
        <taxon>Pseudomonadati</taxon>
        <taxon>Thermodesulfobacteriota</taxon>
        <taxon>Desulfuromonadia</taxon>
        <taxon>Desulfuromonadales</taxon>
        <taxon>Syntrophotaleaceae</taxon>
        <taxon>Syntrophotalea</taxon>
    </lineage>
</organism>
<dbReference type="SUPFAM" id="SSF63411">
    <property type="entry name" value="LuxS/MPP-like metallohydrolase"/>
    <property type="match status" value="4"/>
</dbReference>
<feature type="domain" description="Peptidase M16C associated" evidence="9">
    <location>
        <begin position="471"/>
        <end position="718"/>
    </location>
</feature>
<evidence type="ECO:0000256" key="2">
    <source>
        <dbReference type="ARBA" id="ARBA00007261"/>
    </source>
</evidence>
<keyword evidence="3" id="KW-0645">Protease</keyword>
<dbReference type="PROSITE" id="PS00143">
    <property type="entry name" value="INSULINASE"/>
    <property type="match status" value="1"/>
</dbReference>
<evidence type="ECO:0000313" key="11">
    <source>
        <dbReference type="Proteomes" id="UP000182264"/>
    </source>
</evidence>
<keyword evidence="4" id="KW-0479">Metal-binding</keyword>
<evidence type="ECO:0000256" key="4">
    <source>
        <dbReference type="ARBA" id="ARBA00022723"/>
    </source>
</evidence>
<dbReference type="Gene3D" id="3.30.830.10">
    <property type="entry name" value="Metalloenzyme, LuxS/M16 peptidase-like"/>
    <property type="match status" value="4"/>
</dbReference>
<dbReference type="Pfam" id="PF00675">
    <property type="entry name" value="Peptidase_M16"/>
    <property type="match status" value="1"/>
</dbReference>
<evidence type="ECO:0000256" key="8">
    <source>
        <dbReference type="RuleBase" id="RU004447"/>
    </source>
</evidence>
<dbReference type="Pfam" id="PF08367">
    <property type="entry name" value="M16C_assoc"/>
    <property type="match status" value="1"/>
</dbReference>
<comment type="cofactor">
    <cofactor evidence="1">
        <name>Zn(2+)</name>
        <dbReference type="ChEBI" id="CHEBI:29105"/>
    </cofactor>
</comment>
<dbReference type="InterPro" id="IPR055130">
    <property type="entry name" value="PreP_C"/>
</dbReference>
<keyword evidence="6" id="KW-0862">Zinc</keyword>
<dbReference type="InterPro" id="IPR007863">
    <property type="entry name" value="Peptidase_M16_C"/>
</dbReference>
<reference evidence="10 11" key="1">
    <citation type="journal article" date="2017" name="Genome Announc.">
        <title>Complete Genome Sequences of Two Acetylene-Fermenting Pelobacter acetylenicus Strains.</title>
        <authorList>
            <person name="Sutton J.M."/>
            <person name="Baesman S.M."/>
            <person name="Fierst J.L."/>
            <person name="Poret-Peterson A.T."/>
            <person name="Oremland R.S."/>
            <person name="Dunlap D.S."/>
            <person name="Akob D.M."/>
        </authorList>
    </citation>
    <scope>NUCLEOTIDE SEQUENCE [LARGE SCALE GENOMIC DNA]</scope>
    <source>
        <strain evidence="10 11">DSM 3247</strain>
    </source>
</reference>
<dbReference type="OrthoDB" id="9762027at2"/>
<dbReference type="GO" id="GO:0004222">
    <property type="term" value="F:metalloendopeptidase activity"/>
    <property type="evidence" value="ECO:0007669"/>
    <property type="project" value="InterPro"/>
</dbReference>
<dbReference type="GO" id="GO:0006508">
    <property type="term" value="P:proteolysis"/>
    <property type="evidence" value="ECO:0007669"/>
    <property type="project" value="UniProtKB-KW"/>
</dbReference>
<evidence type="ECO:0000256" key="7">
    <source>
        <dbReference type="ARBA" id="ARBA00023049"/>
    </source>
</evidence>
<proteinExistence type="inferred from homology"/>
<keyword evidence="7" id="KW-0482">Metalloprotease</keyword>
<dbReference type="InterPro" id="IPR011765">
    <property type="entry name" value="Pept_M16_N"/>
</dbReference>
<dbReference type="KEGG" id="pace:A6070_12235"/>
<dbReference type="GO" id="GO:0046872">
    <property type="term" value="F:metal ion binding"/>
    <property type="evidence" value="ECO:0007669"/>
    <property type="project" value="UniProtKB-KW"/>
</dbReference>
<sequence>MAESHYRAGDRQHGFLITAVSPLPELHATLVQLQHERTGARMVHLDRDDDNNLFAVGFRTTPQDSTGVAHILEHTVLCGSRRYPVRDPFFTMLKRSLSSFMNALTASDWTCYPFASQNHTDFYNLMGIYLDAAFFPLLRERDFRQEGHRLEFADPGDMRSPLQFKGVVYNEMKGAMADPSSLLHRRLTRALYPTVTYGFNSGGEPEDILDLSYAQLKTFHSTYYHPANAWFFTYGNMPLEGHLHAIEEQALRHFGPLQVNSAIPDEVRFEAPRKVVESFPAEAGDSLARRSMVQIAWLSCPVSDPFERLGMTLLAELLLGNPAAPLYKALLESGLGQNLAPGTGYHDDYRETYFAAGLQGTDPEAVDGIETLVLETLQHVVRQGFAPDQIEAAIHQLEFSYREVSGDQYPYGLLLLMRMFGSWLHADDPVSPLCFEADLVRLRRELATGPFFENLVRRHLLDNPHRVTLLLKPDPQMKMRQEQRLRERLAAVEKKLSASDKNDLVEQGLALLQAQEGNEDLSSLPTLDLTDIPARPAPVDFRAGELRDVPVSWFDQPTNGIGYFDASLAIDDLPEELLCDVPLFCSLLTKVGAAGSSYLEMAERVSAATGGVQANPIILDSPASLDDFQLAIEFRGKALLRNQRRLFEILRDFASAPDFFDLKRLHTVLQQMKTSLENSVPGSGHSYASRVAAGALTAAGRLRENWSGLHLIRLVRDLAGRQPEQLGDLAHRLQRLASLIFRRDRLRCAITAEQSGFSEIGAALDVFLAALPTCREPAAMLPRPAPFGDKATGWIAAVPVAYVARVFPAVPLGHADGPALLVLAKLLRGGYLHREIREKGGAYGGMANYDAQSGLFAMLSYRDPHLVRTLEVYRDAARWAASGMFSAVDIKEAVLGVFSQIDRPLSPGGKAVREFRYLLQGWSPEARQLFRERILAVDAARLAYVARTYLVDGWDAGAVSVVAGEDMLLEANSRLGTAALALEKV</sequence>
<dbReference type="InterPro" id="IPR001431">
    <property type="entry name" value="Pept_M16_Zn_BS"/>
</dbReference>
<dbReference type="FunFam" id="3.30.830.10:FF:000009">
    <property type="entry name" value="Presequence protease, mitochondrial"/>
    <property type="match status" value="1"/>
</dbReference>
<dbReference type="Pfam" id="PF05193">
    <property type="entry name" value="Peptidase_M16_C"/>
    <property type="match status" value="1"/>
</dbReference>
<keyword evidence="5" id="KW-0378">Hydrolase</keyword>
<name>A0A1L3GE27_SYNAC</name>
<dbReference type="SMART" id="SM01264">
    <property type="entry name" value="M16C_associated"/>
    <property type="match status" value="1"/>
</dbReference>
<dbReference type="EMBL" id="CP015518">
    <property type="protein sequence ID" value="APG24222.1"/>
    <property type="molecule type" value="Genomic_DNA"/>
</dbReference>
<dbReference type="STRING" id="29542.A6070_12235"/>
<dbReference type="PANTHER" id="PTHR43016:SF13">
    <property type="entry name" value="PRESEQUENCE PROTEASE, MITOCHONDRIAL"/>
    <property type="match status" value="1"/>
</dbReference>
<dbReference type="RefSeq" id="WP_072286040.1">
    <property type="nucleotide sequence ID" value="NZ_CP015455.1"/>
</dbReference>
<evidence type="ECO:0000256" key="6">
    <source>
        <dbReference type="ARBA" id="ARBA00022833"/>
    </source>
</evidence>
<dbReference type="PANTHER" id="PTHR43016">
    <property type="entry name" value="PRESEQUENCE PROTEASE"/>
    <property type="match status" value="1"/>
</dbReference>
<dbReference type="Proteomes" id="UP000182264">
    <property type="component" value="Chromosome"/>
</dbReference>
<evidence type="ECO:0000313" key="10">
    <source>
        <dbReference type="EMBL" id="APG24222.1"/>
    </source>
</evidence>
<dbReference type="Pfam" id="PF22516">
    <property type="entry name" value="PreP_C"/>
    <property type="match status" value="1"/>
</dbReference>